<dbReference type="PANTHER" id="PTHR11161:SF0">
    <property type="entry name" value="O-ACYLTRANSFERASE LIKE PROTEIN"/>
    <property type="match status" value="1"/>
</dbReference>
<feature type="transmembrane region" description="Helical" evidence="2">
    <location>
        <begin position="432"/>
        <end position="453"/>
    </location>
</feature>
<dbReference type="InParanoid" id="A0A078B9S2"/>
<keyword evidence="3" id="KW-0732">Signal</keyword>
<keyword evidence="2" id="KW-1133">Transmembrane helix</keyword>
<feature type="transmembrane region" description="Helical" evidence="2">
    <location>
        <begin position="512"/>
        <end position="532"/>
    </location>
</feature>
<feature type="signal peptide" evidence="3">
    <location>
        <begin position="1"/>
        <end position="21"/>
    </location>
</feature>
<evidence type="ECO:0000256" key="1">
    <source>
        <dbReference type="SAM" id="MobiDB-lite"/>
    </source>
</evidence>
<keyword evidence="2" id="KW-0812">Transmembrane</keyword>
<dbReference type="OMA" id="DIAYFLW"/>
<dbReference type="OrthoDB" id="293524at2759"/>
<keyword evidence="2" id="KW-0472">Membrane</keyword>
<feature type="region of interest" description="Disordered" evidence="1">
    <location>
        <begin position="732"/>
        <end position="768"/>
    </location>
</feature>
<sequence>MKRFFWLSFTLLAMEINCIIGSSIFHPVSVMKMAFLGLKQNNQEIQELKETPCSVSFNKMLQNSTQKELLQIWICSGKSFDDLGNYEQCEYEPTLKYALMTLRSETGTRIITQMGLCVPAECTAEDLQSLDKIIKKTYVASGWIENPTSPHYSFTSQEYRDLYQDLARPGFIITVLLILLLIGLSIFGSFVERTQIGDKKQNQNSMVEAIESEDFNQVSLEYKKEKWAIFIYSFSVTRNFKEIFFRPSKSIKDKKFQVFNGIRVFMMTWIILGHCYFVGSVFGITNYKLKQAILDKFLGQIIVSSDMAVSFFYFQSSFICMFSLIKRFQRDCQQNFDTNRETAIQLSDEQQQNIPKLNIKTLIKLIFARWLRLSFPTYLLVLFTAFLFKQLGTGPAFPYIQKHNMQDGLDNYWWTFLVFIQNLYPWTDSTGMYWYFFLANDLQFYIFVLIPSVYMYQKKNMRKVVMVYLVLLVLLTCFFRLSITIDQGYSSIIIIEHNVMFNDLLKRPWSNVGFYACGIITCIFYYEYSLAISNRSLRKRSSYIFMDYIGKTRSRSLKTQFTGGFLMFFVVFIRYSSFGMNEPSAENTDYGRWPIILNAFFNAFAHYLFIFSVILIILPIFIGKLSVIRDIFGADFFRPLSRISFSVYQISGLSLFLLFFSQDQHVYYDNQSMIFIFFALVLNIYLISFFVAIFFEYPFRTLSSLLLQPSIKIIRLKSDLAKELDIDGQYTETEESQMGQSQSRHSSGEQFKDRDNFSVNSDSNKDSLNSKLNQDELFQKAKLKLRVNDYKNKRLTKINEIDELSNYDYSPTPQHNSVIRKDD</sequence>
<dbReference type="InterPro" id="IPR052728">
    <property type="entry name" value="O2_lipid_transport_reg"/>
</dbReference>
<dbReference type="Proteomes" id="UP000039865">
    <property type="component" value="Unassembled WGS sequence"/>
</dbReference>
<feature type="compositionally biased region" description="Basic and acidic residues" evidence="1">
    <location>
        <begin position="746"/>
        <end position="756"/>
    </location>
</feature>
<accession>A0A078B9S2</accession>
<feature type="transmembrane region" description="Helical" evidence="2">
    <location>
        <begin position="370"/>
        <end position="388"/>
    </location>
</feature>
<feature type="chain" id="PRO_5001729894" description="Acyltransferase 3 domain-containing protein" evidence="3">
    <location>
        <begin position="22"/>
        <end position="823"/>
    </location>
</feature>
<gene>
    <name evidence="4" type="primary">Contig652.g719</name>
    <name evidence="4" type="ORF">STYLEM_19147</name>
</gene>
<feature type="compositionally biased region" description="Polar residues" evidence="1">
    <location>
        <begin position="736"/>
        <end position="745"/>
    </location>
</feature>
<evidence type="ECO:0000313" key="5">
    <source>
        <dbReference type="Proteomes" id="UP000039865"/>
    </source>
</evidence>
<dbReference type="PANTHER" id="PTHR11161">
    <property type="entry name" value="O-ACYLTRANSFERASE"/>
    <property type="match status" value="1"/>
</dbReference>
<feature type="transmembrane region" description="Helical" evidence="2">
    <location>
        <begin position="673"/>
        <end position="695"/>
    </location>
</feature>
<feature type="transmembrane region" description="Helical" evidence="2">
    <location>
        <begin position="307"/>
        <end position="325"/>
    </location>
</feature>
<evidence type="ECO:0000256" key="3">
    <source>
        <dbReference type="SAM" id="SignalP"/>
    </source>
</evidence>
<keyword evidence="5" id="KW-1185">Reference proteome</keyword>
<reference evidence="4 5" key="1">
    <citation type="submission" date="2014-06" db="EMBL/GenBank/DDBJ databases">
        <authorList>
            <person name="Swart Estienne"/>
        </authorList>
    </citation>
    <scope>NUCLEOTIDE SEQUENCE [LARGE SCALE GENOMIC DNA]</scope>
    <source>
        <strain evidence="4 5">130c</strain>
    </source>
</reference>
<evidence type="ECO:0000313" key="4">
    <source>
        <dbReference type="EMBL" id="CDW90007.1"/>
    </source>
</evidence>
<evidence type="ECO:0008006" key="6">
    <source>
        <dbReference type="Google" id="ProtNLM"/>
    </source>
</evidence>
<name>A0A078B9S2_STYLE</name>
<feature type="transmembrane region" description="Helical" evidence="2">
    <location>
        <begin position="264"/>
        <end position="287"/>
    </location>
</feature>
<feature type="transmembrane region" description="Helical" evidence="2">
    <location>
        <begin position="600"/>
        <end position="622"/>
    </location>
</feature>
<protein>
    <recommendedName>
        <fullName evidence="6">Acyltransferase 3 domain-containing protein</fullName>
    </recommendedName>
</protein>
<feature type="transmembrane region" description="Helical" evidence="2">
    <location>
        <begin position="643"/>
        <end position="661"/>
    </location>
</feature>
<feature type="transmembrane region" description="Helical" evidence="2">
    <location>
        <begin position="561"/>
        <end position="580"/>
    </location>
</feature>
<dbReference type="EMBL" id="CCKQ01018073">
    <property type="protein sequence ID" value="CDW90007.1"/>
    <property type="molecule type" value="Genomic_DNA"/>
</dbReference>
<feature type="transmembrane region" description="Helical" evidence="2">
    <location>
        <begin position="465"/>
        <end position="483"/>
    </location>
</feature>
<proteinExistence type="predicted"/>
<dbReference type="AlphaFoldDB" id="A0A078B9S2"/>
<feature type="transmembrane region" description="Helical" evidence="2">
    <location>
        <begin position="170"/>
        <end position="191"/>
    </location>
</feature>
<evidence type="ECO:0000256" key="2">
    <source>
        <dbReference type="SAM" id="Phobius"/>
    </source>
</evidence>
<organism evidence="4 5">
    <name type="scientific">Stylonychia lemnae</name>
    <name type="common">Ciliate</name>
    <dbReference type="NCBI Taxonomy" id="5949"/>
    <lineage>
        <taxon>Eukaryota</taxon>
        <taxon>Sar</taxon>
        <taxon>Alveolata</taxon>
        <taxon>Ciliophora</taxon>
        <taxon>Intramacronucleata</taxon>
        <taxon>Spirotrichea</taxon>
        <taxon>Stichotrichia</taxon>
        <taxon>Sporadotrichida</taxon>
        <taxon>Oxytrichidae</taxon>
        <taxon>Stylonychinae</taxon>
        <taxon>Stylonychia</taxon>
    </lineage>
</organism>